<feature type="transmembrane region" description="Helical" evidence="7">
    <location>
        <begin position="382"/>
        <end position="402"/>
    </location>
</feature>
<dbReference type="InterPro" id="IPR036259">
    <property type="entry name" value="MFS_trans_sf"/>
</dbReference>
<dbReference type="Gene3D" id="1.20.1720.10">
    <property type="entry name" value="Multidrug resistance protein D"/>
    <property type="match status" value="1"/>
</dbReference>
<keyword evidence="3" id="KW-1003">Cell membrane</keyword>
<reference evidence="9" key="1">
    <citation type="submission" date="2021-01" db="EMBL/GenBank/DDBJ databases">
        <title>Whole genome shotgun sequence of Actinocatenispora rupis NBRC 107355.</title>
        <authorList>
            <person name="Komaki H."/>
            <person name="Tamura T."/>
        </authorList>
    </citation>
    <scope>NUCLEOTIDE SEQUENCE</scope>
    <source>
        <strain evidence="9">NBRC 107355</strain>
    </source>
</reference>
<gene>
    <name evidence="9" type="ORF">Aru02nite_46970</name>
</gene>
<dbReference type="RefSeq" id="WP_203661153.1">
    <property type="nucleotide sequence ID" value="NZ_BAAAZM010000020.1"/>
</dbReference>
<keyword evidence="4 7" id="KW-0812">Transmembrane</keyword>
<feature type="transmembrane region" description="Helical" evidence="7">
    <location>
        <begin position="358"/>
        <end position="376"/>
    </location>
</feature>
<dbReference type="InterPro" id="IPR005829">
    <property type="entry name" value="Sugar_transporter_CS"/>
</dbReference>
<feature type="transmembrane region" description="Helical" evidence="7">
    <location>
        <begin position="101"/>
        <end position="120"/>
    </location>
</feature>
<dbReference type="PANTHER" id="PTHR42718:SF46">
    <property type="entry name" value="BLR6921 PROTEIN"/>
    <property type="match status" value="1"/>
</dbReference>
<evidence type="ECO:0000256" key="5">
    <source>
        <dbReference type="ARBA" id="ARBA00022989"/>
    </source>
</evidence>
<protein>
    <submittedName>
        <fullName evidence="9">MFS transporter</fullName>
    </submittedName>
</protein>
<dbReference type="PROSITE" id="PS00216">
    <property type="entry name" value="SUGAR_TRANSPORT_1"/>
    <property type="match status" value="1"/>
</dbReference>
<keyword evidence="10" id="KW-1185">Reference proteome</keyword>
<organism evidence="9 10">
    <name type="scientific">Actinocatenispora rupis</name>
    <dbReference type="NCBI Taxonomy" id="519421"/>
    <lineage>
        <taxon>Bacteria</taxon>
        <taxon>Bacillati</taxon>
        <taxon>Actinomycetota</taxon>
        <taxon>Actinomycetes</taxon>
        <taxon>Micromonosporales</taxon>
        <taxon>Micromonosporaceae</taxon>
        <taxon>Actinocatenispora</taxon>
    </lineage>
</organism>
<evidence type="ECO:0000256" key="7">
    <source>
        <dbReference type="SAM" id="Phobius"/>
    </source>
</evidence>
<dbReference type="AlphaFoldDB" id="A0A8J3J426"/>
<keyword evidence="5 7" id="KW-1133">Transmembrane helix</keyword>
<feature type="transmembrane region" description="Helical" evidence="7">
    <location>
        <begin position="446"/>
        <end position="467"/>
    </location>
</feature>
<feature type="transmembrane region" description="Helical" evidence="7">
    <location>
        <begin position="31"/>
        <end position="48"/>
    </location>
</feature>
<keyword evidence="6 7" id="KW-0472">Membrane</keyword>
<name>A0A8J3J426_9ACTN</name>
<feature type="transmembrane region" description="Helical" evidence="7">
    <location>
        <begin position="248"/>
        <end position="268"/>
    </location>
</feature>
<feature type="domain" description="Major facilitator superfamily (MFS) profile" evidence="8">
    <location>
        <begin position="35"/>
        <end position="469"/>
    </location>
</feature>
<evidence type="ECO:0000259" key="8">
    <source>
        <dbReference type="PROSITE" id="PS50850"/>
    </source>
</evidence>
<evidence type="ECO:0000256" key="4">
    <source>
        <dbReference type="ARBA" id="ARBA00022692"/>
    </source>
</evidence>
<feature type="transmembrane region" description="Helical" evidence="7">
    <location>
        <begin position="189"/>
        <end position="209"/>
    </location>
</feature>
<dbReference type="Pfam" id="PF07690">
    <property type="entry name" value="MFS_1"/>
    <property type="match status" value="1"/>
</dbReference>
<evidence type="ECO:0000256" key="2">
    <source>
        <dbReference type="ARBA" id="ARBA00022448"/>
    </source>
</evidence>
<feature type="transmembrane region" description="Helical" evidence="7">
    <location>
        <begin position="288"/>
        <end position="314"/>
    </location>
</feature>
<comment type="subcellular location">
    <subcellularLocation>
        <location evidence="1">Cell membrane</location>
        <topology evidence="1">Multi-pass membrane protein</topology>
    </subcellularLocation>
</comment>
<dbReference type="PANTHER" id="PTHR42718">
    <property type="entry name" value="MAJOR FACILITATOR SUPERFAMILY MULTIDRUG TRANSPORTER MFSC"/>
    <property type="match status" value="1"/>
</dbReference>
<feature type="transmembrane region" description="Helical" evidence="7">
    <location>
        <begin position="423"/>
        <end position="440"/>
    </location>
</feature>
<evidence type="ECO:0000313" key="10">
    <source>
        <dbReference type="Proteomes" id="UP000612808"/>
    </source>
</evidence>
<evidence type="ECO:0000256" key="1">
    <source>
        <dbReference type="ARBA" id="ARBA00004651"/>
    </source>
</evidence>
<dbReference type="PROSITE" id="PS50850">
    <property type="entry name" value="MFS"/>
    <property type="match status" value="1"/>
</dbReference>
<feature type="transmembrane region" description="Helical" evidence="7">
    <location>
        <begin position="221"/>
        <end position="242"/>
    </location>
</feature>
<evidence type="ECO:0000313" key="9">
    <source>
        <dbReference type="EMBL" id="GID13808.1"/>
    </source>
</evidence>
<evidence type="ECO:0000256" key="6">
    <source>
        <dbReference type="ARBA" id="ARBA00023136"/>
    </source>
</evidence>
<dbReference type="InterPro" id="IPR020846">
    <property type="entry name" value="MFS_dom"/>
</dbReference>
<sequence length="479" mass="47601">MPTATDAPAGGLAGLLTERARPDVVRRSPRAPWLAVATVCLGAFMGQLDASIVTLTFPALGHTFRTSLAAVEWVSLAYLVVLVALLVPIGRLSDAVGRKAVYLLGFLLFTVASVGCGLAPSLPVLVLARVAQAAGAAMMQANSVALITTSMPAGRLRAGLGVQAAAQAIGLALGPTAGGLLVHGLGWRWVFMINVPVGILGLVAGRYLLPRTRQRTPVGRFDTGGLLLLAGTTTAGLLAISAGSGLSVPAPLMLGLVALAVLGAVGFVRREGRAAEPLVSLAVLRDRVIAGGLATACLGYLVLFGPLVLGPIALDRLGVPGGLTGLYLTALPAGFAVAAVAGGRLVPRTWGNRARGTAGLLVAAAGMAVLAVLPATPALLCAAFAVTGLGLGLFTPANNAAVMAAAPARAAGTAGGMVNMTRALGTALGVALVTLVLHLAGPADGVRFSSGLLGIVAVAAGIVTRISGGSGAHDRGRHG</sequence>
<dbReference type="Gene3D" id="1.20.1250.20">
    <property type="entry name" value="MFS general substrate transporter like domains"/>
    <property type="match status" value="1"/>
</dbReference>
<feature type="transmembrane region" description="Helical" evidence="7">
    <location>
        <begin position="326"/>
        <end position="346"/>
    </location>
</feature>
<dbReference type="InterPro" id="IPR011701">
    <property type="entry name" value="MFS"/>
</dbReference>
<comment type="caution">
    <text evidence="9">The sequence shown here is derived from an EMBL/GenBank/DDBJ whole genome shotgun (WGS) entry which is preliminary data.</text>
</comment>
<proteinExistence type="predicted"/>
<dbReference type="PRINTS" id="PR01036">
    <property type="entry name" value="TCRTETB"/>
</dbReference>
<accession>A0A8J3J426</accession>
<evidence type="ECO:0000256" key="3">
    <source>
        <dbReference type="ARBA" id="ARBA00022475"/>
    </source>
</evidence>
<dbReference type="GO" id="GO:0005886">
    <property type="term" value="C:plasma membrane"/>
    <property type="evidence" value="ECO:0007669"/>
    <property type="project" value="UniProtKB-SubCell"/>
</dbReference>
<dbReference type="Proteomes" id="UP000612808">
    <property type="component" value="Unassembled WGS sequence"/>
</dbReference>
<dbReference type="SUPFAM" id="SSF103473">
    <property type="entry name" value="MFS general substrate transporter"/>
    <property type="match status" value="1"/>
</dbReference>
<keyword evidence="2" id="KW-0813">Transport</keyword>
<dbReference type="GO" id="GO:0022857">
    <property type="term" value="F:transmembrane transporter activity"/>
    <property type="evidence" value="ECO:0007669"/>
    <property type="project" value="InterPro"/>
</dbReference>
<dbReference type="EMBL" id="BOMB01000026">
    <property type="protein sequence ID" value="GID13808.1"/>
    <property type="molecule type" value="Genomic_DNA"/>
</dbReference>
<feature type="transmembrane region" description="Helical" evidence="7">
    <location>
        <begin position="68"/>
        <end position="89"/>
    </location>
</feature>